<proteinExistence type="predicted"/>
<dbReference type="Proteomes" id="UP001164743">
    <property type="component" value="Chromosome 7A"/>
</dbReference>
<keyword evidence="2" id="KW-1185">Reference proteome</keyword>
<dbReference type="GeneID" id="77811984"/>
<evidence type="ECO:0000313" key="1">
    <source>
        <dbReference type="EMBL" id="WAQ86751.1"/>
    </source>
</evidence>
<reference evidence="1" key="1">
    <citation type="submission" date="2022-10" db="EMBL/GenBank/DDBJ databases">
        <title>Puccinia triticina Genome sequencing and assembly.</title>
        <authorList>
            <person name="Li C."/>
        </authorList>
    </citation>
    <scope>NUCLEOTIDE SEQUENCE</scope>
    <source>
        <strain evidence="1">Pt15</strain>
    </source>
</reference>
<gene>
    <name evidence="1" type="ORF">PtA15_7A479</name>
</gene>
<evidence type="ECO:0000313" key="2">
    <source>
        <dbReference type="Proteomes" id="UP001164743"/>
    </source>
</evidence>
<accession>A0ABY7CND3</accession>
<protein>
    <submittedName>
        <fullName evidence="1">Uncharacterized protein</fullName>
    </submittedName>
</protein>
<dbReference type="RefSeq" id="XP_053022306.1">
    <property type="nucleotide sequence ID" value="XM_053171089.1"/>
</dbReference>
<dbReference type="EMBL" id="CP110427">
    <property type="protein sequence ID" value="WAQ86751.1"/>
    <property type="molecule type" value="Genomic_DNA"/>
</dbReference>
<sequence>MLGPPNVVLVCAAKELLASDRDLLSWINNKIGARKLATTSEFPGSIRKSHVLVRLIEALTSADSSLFIRDFLGASHLTQLKLHCPTGPDTPGASDSKQGLLNFFFSHKPANQ</sequence>
<organism evidence="1 2">
    <name type="scientific">Puccinia triticina</name>
    <dbReference type="NCBI Taxonomy" id="208348"/>
    <lineage>
        <taxon>Eukaryota</taxon>
        <taxon>Fungi</taxon>
        <taxon>Dikarya</taxon>
        <taxon>Basidiomycota</taxon>
        <taxon>Pucciniomycotina</taxon>
        <taxon>Pucciniomycetes</taxon>
        <taxon>Pucciniales</taxon>
        <taxon>Pucciniaceae</taxon>
        <taxon>Puccinia</taxon>
    </lineage>
</organism>
<name>A0ABY7CND3_9BASI</name>